<reference evidence="2" key="1">
    <citation type="journal article" date="2012" name="PLoS ONE">
        <title>Gene sets for utilization of primary and secondary nutrition supplies in the distal gut of endangered iberian lynx.</title>
        <authorList>
            <person name="Alcaide M."/>
            <person name="Messina E."/>
            <person name="Richter M."/>
            <person name="Bargiela R."/>
            <person name="Peplies J."/>
            <person name="Huws S.A."/>
            <person name="Newbold C.J."/>
            <person name="Golyshin P.N."/>
            <person name="Simon M.A."/>
            <person name="Lopez G."/>
            <person name="Yakimov M.M."/>
            <person name="Ferrer M."/>
        </authorList>
    </citation>
    <scope>NUCLEOTIDE SEQUENCE</scope>
</reference>
<evidence type="ECO:0000313" key="2">
    <source>
        <dbReference type="EMBL" id="EJW95310.1"/>
    </source>
</evidence>
<dbReference type="PANTHER" id="PTHR33678:SF1">
    <property type="entry name" value="BLL1576 PROTEIN"/>
    <property type="match status" value="1"/>
</dbReference>
<dbReference type="InterPro" id="IPR052344">
    <property type="entry name" value="Transposase-related"/>
</dbReference>
<comment type="caution">
    <text evidence="2">The sequence shown here is derived from an EMBL/GenBank/DDBJ whole genome shotgun (WGS) entry which is preliminary data.</text>
</comment>
<protein>
    <submittedName>
        <fullName evidence="2">IS66 family element, transposase</fullName>
    </submittedName>
</protein>
<feature type="region of interest" description="Disordered" evidence="1">
    <location>
        <begin position="104"/>
        <end position="126"/>
    </location>
</feature>
<feature type="non-terminal residue" evidence="2">
    <location>
        <position position="228"/>
    </location>
</feature>
<name>J9C636_9ZZZZ</name>
<organism evidence="2">
    <name type="scientific">gut metagenome</name>
    <dbReference type="NCBI Taxonomy" id="749906"/>
    <lineage>
        <taxon>unclassified sequences</taxon>
        <taxon>metagenomes</taxon>
        <taxon>organismal metagenomes</taxon>
    </lineage>
</organism>
<gene>
    <name evidence="2" type="ORF">EVA_16583</name>
</gene>
<proteinExistence type="predicted"/>
<dbReference type="PANTHER" id="PTHR33678">
    <property type="entry name" value="BLL1576 PROTEIN"/>
    <property type="match status" value="1"/>
</dbReference>
<accession>J9C636</accession>
<evidence type="ECO:0000256" key="1">
    <source>
        <dbReference type="SAM" id="MobiDB-lite"/>
    </source>
</evidence>
<dbReference type="AlphaFoldDB" id="J9C636"/>
<dbReference type="EMBL" id="AMCI01005880">
    <property type="protein sequence ID" value="EJW95310.1"/>
    <property type="molecule type" value="Genomic_DNA"/>
</dbReference>
<sequence length="228" mass="26605">MSENQQSMIKTSFILNQYYKVLQQRIEALKEIGRLKEELARKDMIIKRLQTQSFGSKSERRKNITEGDWNLLGLPLEPEDADELVQLPQESVVPPSEIVHALEEESKERRKAAKEKTKKESKERGWAKVPKNLEHRREEVYPEGYNPETMTIIGSDTVRILQREPATFYVQEIIYHKCLLRETVSSTHQTILQHPALPRLIPSSFVGDSVILEMLVSKYTHHIPEYRQ</sequence>